<keyword evidence="2" id="KW-0805">Transcription regulation</keyword>
<dbReference type="Pfam" id="PF00126">
    <property type="entry name" value="HTH_1"/>
    <property type="match status" value="1"/>
</dbReference>
<keyword evidence="4" id="KW-0804">Transcription</keyword>
<evidence type="ECO:0000313" key="7">
    <source>
        <dbReference type="Proteomes" id="UP001199260"/>
    </source>
</evidence>
<gene>
    <name evidence="6" type="primary">argP</name>
    <name evidence="6" type="ORF">LPW39_04900</name>
</gene>
<accession>A0AAW4XSW6</accession>
<dbReference type="Proteomes" id="UP001199260">
    <property type="component" value="Unassembled WGS sequence"/>
</dbReference>
<dbReference type="EMBL" id="JAJNCT010000005">
    <property type="protein sequence ID" value="MCD2164467.1"/>
    <property type="molecule type" value="Genomic_DNA"/>
</dbReference>
<keyword evidence="3" id="KW-0238">DNA-binding</keyword>
<evidence type="ECO:0000313" key="6">
    <source>
        <dbReference type="EMBL" id="MCD2164467.1"/>
    </source>
</evidence>
<proteinExistence type="inferred from homology"/>
<dbReference type="InterPro" id="IPR005119">
    <property type="entry name" value="LysR_subst-bd"/>
</dbReference>
<comment type="similarity">
    <text evidence="1">Belongs to the LysR transcriptional regulatory family.</text>
</comment>
<evidence type="ECO:0000256" key="4">
    <source>
        <dbReference type="ARBA" id="ARBA00023163"/>
    </source>
</evidence>
<dbReference type="AlphaFoldDB" id="A0AAW4XSW6"/>
<dbReference type="InterPro" id="IPR000847">
    <property type="entry name" value="LysR_HTH_N"/>
</dbReference>
<evidence type="ECO:0000256" key="2">
    <source>
        <dbReference type="ARBA" id="ARBA00023015"/>
    </source>
</evidence>
<reference evidence="6 7" key="1">
    <citation type="submission" date="2021-11" db="EMBL/GenBank/DDBJ databases">
        <title>Genome sequence.</title>
        <authorList>
            <person name="Sun Q."/>
        </authorList>
    </citation>
    <scope>NUCLEOTIDE SEQUENCE [LARGE SCALE GENOMIC DNA]</scope>
    <source>
        <strain evidence="6 7">KCTC 12005</strain>
    </source>
</reference>
<sequence>MLDYLGLAALAAVVREGSFERAAKKLHVTPSAVSQRIKQLEERTGQVLVQRGNPCTGTEAGQRLCLHLEQVALLENALRRSNPDLLPDAPVAPTIKLAVNADSLSTWFMEAMAEFTASGNELLDLRVDDQDHTAQALREGAVLGAVTGTSGQIPGCNSWPLGTMRYVAAASPGFMARYFADGVSTQTLAQAPIMTFDRKDRLQDQWLQAQGMAPRGSGPRHFLPSNQGYVRACEIGMGWGMHPTVLIAEQLARGSLVPLVPDTPLDLPLYWALPRSAQASLARLTDCVMRAASRVLTPAA</sequence>
<dbReference type="Gene3D" id="3.40.190.290">
    <property type="match status" value="1"/>
</dbReference>
<dbReference type="GO" id="GO:0003677">
    <property type="term" value="F:DNA binding"/>
    <property type="evidence" value="ECO:0007669"/>
    <property type="project" value="UniProtKB-KW"/>
</dbReference>
<evidence type="ECO:0000259" key="5">
    <source>
        <dbReference type="PROSITE" id="PS50931"/>
    </source>
</evidence>
<keyword evidence="7" id="KW-1185">Reference proteome</keyword>
<dbReference type="GO" id="GO:0003700">
    <property type="term" value="F:DNA-binding transcription factor activity"/>
    <property type="evidence" value="ECO:0007669"/>
    <property type="project" value="InterPro"/>
</dbReference>
<dbReference type="InterPro" id="IPR017685">
    <property type="entry name" value="ArgP"/>
</dbReference>
<dbReference type="PANTHER" id="PTHR30579">
    <property type="entry name" value="TRANSCRIPTIONAL REGULATOR"/>
    <property type="match status" value="1"/>
</dbReference>
<comment type="caution">
    <text evidence="6">The sequence shown here is derived from an EMBL/GenBank/DDBJ whole genome shotgun (WGS) entry which is preliminary data.</text>
</comment>
<dbReference type="NCBIfam" id="NF009888">
    <property type="entry name" value="PRK13348.1"/>
    <property type="match status" value="1"/>
</dbReference>
<evidence type="ECO:0000256" key="3">
    <source>
        <dbReference type="ARBA" id="ARBA00023125"/>
    </source>
</evidence>
<dbReference type="NCBIfam" id="NF002964">
    <property type="entry name" value="PRK03635.1"/>
    <property type="match status" value="1"/>
</dbReference>
<dbReference type="RefSeq" id="WP_230771792.1">
    <property type="nucleotide sequence ID" value="NZ_JAJNCT010000005.1"/>
</dbReference>
<feature type="domain" description="HTH lysR-type" evidence="5">
    <location>
        <begin position="2"/>
        <end position="58"/>
    </location>
</feature>
<dbReference type="SUPFAM" id="SSF46785">
    <property type="entry name" value="Winged helix' DNA-binding domain"/>
    <property type="match status" value="1"/>
</dbReference>
<name>A0AAW4XSW6_9BURK</name>
<dbReference type="Gene3D" id="1.10.10.10">
    <property type="entry name" value="Winged helix-like DNA-binding domain superfamily/Winged helix DNA-binding domain"/>
    <property type="match status" value="1"/>
</dbReference>
<dbReference type="InterPro" id="IPR050176">
    <property type="entry name" value="LTTR"/>
</dbReference>
<dbReference type="PRINTS" id="PR00039">
    <property type="entry name" value="HTHLYSR"/>
</dbReference>
<dbReference type="PANTHER" id="PTHR30579:SF2">
    <property type="entry name" value="HTH-TYPE TRANSCRIPTIONAL REGULATOR ARGP"/>
    <property type="match status" value="1"/>
</dbReference>
<dbReference type="Pfam" id="PF03466">
    <property type="entry name" value="LysR_substrate"/>
    <property type="match status" value="1"/>
</dbReference>
<dbReference type="SUPFAM" id="SSF53850">
    <property type="entry name" value="Periplasmic binding protein-like II"/>
    <property type="match status" value="1"/>
</dbReference>
<protein>
    <submittedName>
        <fullName evidence="6">HTH-type transcriptional regulator ArgP</fullName>
    </submittedName>
</protein>
<dbReference type="PROSITE" id="PS50931">
    <property type="entry name" value="HTH_LYSR"/>
    <property type="match status" value="1"/>
</dbReference>
<dbReference type="InterPro" id="IPR036390">
    <property type="entry name" value="WH_DNA-bd_sf"/>
</dbReference>
<organism evidence="6 7">
    <name type="scientific">Comamonas koreensis</name>
    <dbReference type="NCBI Taxonomy" id="160825"/>
    <lineage>
        <taxon>Bacteria</taxon>
        <taxon>Pseudomonadati</taxon>
        <taxon>Pseudomonadota</taxon>
        <taxon>Betaproteobacteria</taxon>
        <taxon>Burkholderiales</taxon>
        <taxon>Comamonadaceae</taxon>
        <taxon>Comamonas</taxon>
    </lineage>
</organism>
<evidence type="ECO:0000256" key="1">
    <source>
        <dbReference type="ARBA" id="ARBA00009437"/>
    </source>
</evidence>
<dbReference type="NCBIfam" id="TIGR03298">
    <property type="entry name" value="argP"/>
    <property type="match status" value="1"/>
</dbReference>
<dbReference type="InterPro" id="IPR036388">
    <property type="entry name" value="WH-like_DNA-bd_sf"/>
</dbReference>